<dbReference type="EMBL" id="JAZHGA010000029">
    <property type="protein sequence ID" value="MEM5344026.1"/>
    <property type="molecule type" value="Genomic_DNA"/>
</dbReference>
<gene>
    <name evidence="1" type="ORF">V4C56_30935</name>
</gene>
<dbReference type="RefSeq" id="WP_240057487.1">
    <property type="nucleotide sequence ID" value="NZ_JAZHFZ010000031.1"/>
</dbReference>
<organism evidence="1 2">
    <name type="scientific">Paraburkholderia azotifigens</name>
    <dbReference type="NCBI Taxonomy" id="2057004"/>
    <lineage>
        <taxon>Bacteria</taxon>
        <taxon>Pseudomonadati</taxon>
        <taxon>Pseudomonadota</taxon>
        <taxon>Betaproteobacteria</taxon>
        <taxon>Burkholderiales</taxon>
        <taxon>Burkholderiaceae</taxon>
        <taxon>Paraburkholderia</taxon>
    </lineage>
</organism>
<name>A0ABU9RAF6_9BURK</name>
<reference evidence="1 2" key="1">
    <citation type="submission" date="2024-01" db="EMBL/GenBank/DDBJ databases">
        <title>The diversity of rhizobia nodulating Mimosa spp. in eleven states of Brazil covering several biomes is determined by host plant, location, and edaphic factors.</title>
        <authorList>
            <person name="Rouws L."/>
            <person name="Barauna A."/>
            <person name="Beukes C."/>
            <person name="De Faria S.M."/>
            <person name="Gross E."/>
            <person name="Dos Reis Junior F.B."/>
            <person name="Simon M."/>
            <person name="Maluk M."/>
            <person name="Odee D.W."/>
            <person name="Kenicer G."/>
            <person name="Young J.P.W."/>
            <person name="Reis V.M."/>
            <person name="Zilli J."/>
            <person name="James E.K."/>
        </authorList>
    </citation>
    <scope>NUCLEOTIDE SEQUENCE [LARGE SCALE GENOMIC DNA]</scope>
    <source>
        <strain evidence="1 2">JPY530</strain>
    </source>
</reference>
<protein>
    <submittedName>
        <fullName evidence="1">Uncharacterized protein</fullName>
    </submittedName>
</protein>
<evidence type="ECO:0000313" key="2">
    <source>
        <dbReference type="Proteomes" id="UP001481677"/>
    </source>
</evidence>
<comment type="caution">
    <text evidence="1">The sequence shown here is derived from an EMBL/GenBank/DDBJ whole genome shotgun (WGS) entry which is preliminary data.</text>
</comment>
<evidence type="ECO:0000313" key="1">
    <source>
        <dbReference type="EMBL" id="MEM5344026.1"/>
    </source>
</evidence>
<accession>A0ABU9RAF6</accession>
<sequence length="144" mass="16105">MFARRHSEERSMLPGLKRRECTAGQAAKRHFLTASFTQACMPPASVTIYADAAQSNNDERAEKDLAYVEEYFVSRASAVERVILARRTLMREMEVASAGAYALSQGPSLLDKLEQLLFDVRAGRISDFVMPSLKSKVRILVMSD</sequence>
<dbReference type="Proteomes" id="UP001481677">
    <property type="component" value="Unassembled WGS sequence"/>
</dbReference>
<keyword evidence="2" id="KW-1185">Reference proteome</keyword>
<proteinExistence type="predicted"/>
<dbReference type="Gene3D" id="1.10.150.610">
    <property type="match status" value="1"/>
</dbReference>